<reference evidence="1" key="1">
    <citation type="journal article" date="2015" name="Nature">
        <title>Complex archaea that bridge the gap between prokaryotes and eukaryotes.</title>
        <authorList>
            <person name="Spang A."/>
            <person name="Saw J.H."/>
            <person name="Jorgensen S.L."/>
            <person name="Zaremba-Niedzwiedzka K."/>
            <person name="Martijn J."/>
            <person name="Lind A.E."/>
            <person name="van Eijk R."/>
            <person name="Schleper C."/>
            <person name="Guy L."/>
            <person name="Ettema T.J."/>
        </authorList>
    </citation>
    <scope>NUCLEOTIDE SEQUENCE</scope>
</reference>
<proteinExistence type="predicted"/>
<gene>
    <name evidence="1" type="ORF">LCGC14_0748380</name>
</gene>
<comment type="caution">
    <text evidence="1">The sequence shown here is derived from an EMBL/GenBank/DDBJ whole genome shotgun (WGS) entry which is preliminary data.</text>
</comment>
<protein>
    <submittedName>
        <fullName evidence="1">Uncharacterized protein</fullName>
    </submittedName>
</protein>
<organism evidence="1">
    <name type="scientific">marine sediment metagenome</name>
    <dbReference type="NCBI Taxonomy" id="412755"/>
    <lineage>
        <taxon>unclassified sequences</taxon>
        <taxon>metagenomes</taxon>
        <taxon>ecological metagenomes</taxon>
    </lineage>
</organism>
<name>A0A0F9Q4P5_9ZZZZ</name>
<accession>A0A0F9Q4P5</accession>
<evidence type="ECO:0000313" key="1">
    <source>
        <dbReference type="EMBL" id="KKN38935.1"/>
    </source>
</evidence>
<dbReference type="EMBL" id="LAZR01001793">
    <property type="protein sequence ID" value="KKN38935.1"/>
    <property type="molecule type" value="Genomic_DNA"/>
</dbReference>
<sequence>MFVEIPADLTKVNMKNRTIRLLLQKMIPLTTLELELKNNSLIVNTGWVYLGDWCYPISMTIPDKIRPYKYEITQIDWKNFE</sequence>
<dbReference type="AlphaFoldDB" id="A0A0F9Q4P5"/>